<dbReference type="PANTHER" id="PTHR36934:SF1">
    <property type="entry name" value="THIOESTERASE DOMAIN-CONTAINING PROTEIN"/>
    <property type="match status" value="1"/>
</dbReference>
<dbReference type="SUPFAM" id="SSF54637">
    <property type="entry name" value="Thioesterase/thiol ester dehydrase-isomerase"/>
    <property type="match status" value="1"/>
</dbReference>
<keyword evidence="3" id="KW-1185">Reference proteome</keyword>
<feature type="domain" description="Fluoroacetyl-CoA-specific thioesterase-like" evidence="1">
    <location>
        <begin position="28"/>
        <end position="126"/>
    </location>
</feature>
<reference evidence="2 3" key="1">
    <citation type="submission" date="2019-03" db="EMBL/GenBank/DDBJ databases">
        <title>Genomic Encyclopedia of Type Strains, Phase IV (KMG-IV): sequencing the most valuable type-strain genomes for metagenomic binning, comparative biology and taxonomic classification.</title>
        <authorList>
            <person name="Goeker M."/>
        </authorList>
    </citation>
    <scope>NUCLEOTIDE SEQUENCE [LARGE SCALE GENOMIC DNA]</scope>
    <source>
        <strain evidence="2 3">DSM 13575</strain>
    </source>
</reference>
<dbReference type="Pfam" id="PF22636">
    <property type="entry name" value="FlK"/>
    <property type="match status" value="1"/>
</dbReference>
<dbReference type="Proteomes" id="UP000294817">
    <property type="component" value="Unassembled WGS sequence"/>
</dbReference>
<dbReference type="InterPro" id="IPR054485">
    <property type="entry name" value="FlK-like_dom"/>
</dbReference>
<protein>
    <submittedName>
        <fullName evidence="2">Putative thioesterase</fullName>
    </submittedName>
</protein>
<dbReference type="PANTHER" id="PTHR36934">
    <property type="entry name" value="BLR0278 PROTEIN"/>
    <property type="match status" value="1"/>
</dbReference>
<dbReference type="InterPro" id="IPR029069">
    <property type="entry name" value="HotDog_dom_sf"/>
</dbReference>
<proteinExistence type="predicted"/>
<dbReference type="RefSeq" id="WP_103876504.1">
    <property type="nucleotide sequence ID" value="NZ_SODZ01000001.1"/>
</dbReference>
<name>A0A4R8EXT5_9BACT</name>
<sequence length="178" mass="20882">MNTFLEKIIPLKEKEFNYSFKVRDESYLWSEDKEVISFHALSTSSLLEEIHKCSYNTIKDLLEEDQISVVSHSCIDHLSPTPYSFKVFIKLKITDVTYNKVHFQGEAFDETSKIATFELTRNIISKKILRKNLNHKMESTNLSGQISERYTYKDESLLNTLTKKYPKGGKEKWQKEVL</sequence>
<dbReference type="Gene3D" id="3.10.129.10">
    <property type="entry name" value="Hotdog Thioesterase"/>
    <property type="match status" value="1"/>
</dbReference>
<gene>
    <name evidence="2" type="ORF">C8D74_10155</name>
</gene>
<evidence type="ECO:0000313" key="3">
    <source>
        <dbReference type="Proteomes" id="UP000294817"/>
    </source>
</evidence>
<evidence type="ECO:0000313" key="2">
    <source>
        <dbReference type="EMBL" id="TDX17336.1"/>
    </source>
</evidence>
<dbReference type="AlphaFoldDB" id="A0A4R8EXT5"/>
<comment type="caution">
    <text evidence="2">The sequence shown here is derived from an EMBL/GenBank/DDBJ whole genome shotgun (WGS) entry which is preliminary data.</text>
</comment>
<dbReference type="EMBL" id="SODZ01000001">
    <property type="protein sequence ID" value="TDX17336.1"/>
    <property type="molecule type" value="Genomic_DNA"/>
</dbReference>
<dbReference type="InterPro" id="IPR025540">
    <property type="entry name" value="FlK"/>
</dbReference>
<evidence type="ECO:0000259" key="1">
    <source>
        <dbReference type="Pfam" id="PF22636"/>
    </source>
</evidence>
<organism evidence="2 3">
    <name type="scientific">Petrotoga sibirica</name>
    <dbReference type="NCBI Taxonomy" id="156202"/>
    <lineage>
        <taxon>Bacteria</taxon>
        <taxon>Thermotogati</taxon>
        <taxon>Thermotogota</taxon>
        <taxon>Thermotogae</taxon>
        <taxon>Petrotogales</taxon>
        <taxon>Petrotogaceae</taxon>
        <taxon>Petrotoga</taxon>
    </lineage>
</organism>
<accession>A0A4R8EXT5</accession>